<organism evidence="2 3">
    <name type="scientific">Paraburkholderia caffeinitolerans</name>
    <dbReference type="NCBI Taxonomy" id="1723730"/>
    <lineage>
        <taxon>Bacteria</taxon>
        <taxon>Pseudomonadati</taxon>
        <taxon>Pseudomonadota</taxon>
        <taxon>Betaproteobacteria</taxon>
        <taxon>Burkholderiales</taxon>
        <taxon>Burkholderiaceae</taxon>
        <taxon>Paraburkholderia</taxon>
    </lineage>
</organism>
<dbReference type="Pfam" id="PF12697">
    <property type="entry name" value="Abhydrolase_6"/>
    <property type="match status" value="1"/>
</dbReference>
<reference evidence="2 3" key="1">
    <citation type="submission" date="2020-04" db="EMBL/GenBank/DDBJ databases">
        <authorList>
            <person name="De Canck E."/>
        </authorList>
    </citation>
    <scope>NUCLEOTIDE SEQUENCE [LARGE SCALE GENOMIC DNA]</scope>
    <source>
        <strain evidence="2 3">LMG 28688</strain>
    </source>
</reference>
<dbReference type="EC" id="3.5.1.-" evidence="2"/>
<dbReference type="AlphaFoldDB" id="A0A6J5GJN8"/>
<dbReference type="EMBL" id="CADIKL010000036">
    <property type="protein sequence ID" value="CAB3801993.1"/>
    <property type="molecule type" value="Genomic_DNA"/>
</dbReference>
<evidence type="ECO:0000313" key="3">
    <source>
        <dbReference type="Proteomes" id="UP000494119"/>
    </source>
</evidence>
<accession>A0A6J5GJN8</accession>
<sequence>MRQSVISATGVISVNQRIDPSLLAPPDLSFATLDSGVVLPYLERGMGEPLLFVHGSLCDYRYWEPQLDGLADDFRCIAPSLSHYWPAADACIQGEFGWESHLHELADFIAAMGLESVHLVGHSRGGSIAYHLARRYPRLVRSLVLADPGGPLRRVEDDADVLPPATNALRTRAADLIERGDLEQGLELFVDSVSMPGAWRKSPHAFREMAIANATTLPKQLLDPLPAYMRSPAADVKCRTLLIDGQRSPLMFRNNAEALDEWIDFAQRVTMKGASHGMNATHADLFNTHVRNFITQS</sequence>
<dbReference type="PANTHER" id="PTHR43194">
    <property type="entry name" value="HYDROLASE ALPHA/BETA FOLD FAMILY"/>
    <property type="match status" value="1"/>
</dbReference>
<protein>
    <submittedName>
        <fullName evidence="2">Aminoacrylate hydrolase RutD</fullName>
        <ecNumber evidence="2">3.5.1.-</ecNumber>
    </submittedName>
</protein>
<dbReference type="InterPro" id="IPR050228">
    <property type="entry name" value="Carboxylesterase_BioH"/>
</dbReference>
<evidence type="ECO:0000313" key="2">
    <source>
        <dbReference type="EMBL" id="CAB3801993.1"/>
    </source>
</evidence>
<dbReference type="SUPFAM" id="SSF53474">
    <property type="entry name" value="alpha/beta-Hydrolases"/>
    <property type="match status" value="1"/>
</dbReference>
<evidence type="ECO:0000259" key="1">
    <source>
        <dbReference type="Pfam" id="PF12697"/>
    </source>
</evidence>
<gene>
    <name evidence="2" type="primary">rutD_2</name>
    <name evidence="2" type="ORF">LMG28688_05484</name>
</gene>
<dbReference type="GO" id="GO:0016787">
    <property type="term" value="F:hydrolase activity"/>
    <property type="evidence" value="ECO:0007669"/>
    <property type="project" value="UniProtKB-KW"/>
</dbReference>
<dbReference type="PANTHER" id="PTHR43194:SF2">
    <property type="entry name" value="PEROXISOMAL MEMBRANE PROTEIN LPX1"/>
    <property type="match status" value="1"/>
</dbReference>
<dbReference type="Proteomes" id="UP000494119">
    <property type="component" value="Unassembled WGS sequence"/>
</dbReference>
<keyword evidence="3" id="KW-1185">Reference proteome</keyword>
<dbReference type="InterPro" id="IPR029058">
    <property type="entry name" value="AB_hydrolase_fold"/>
</dbReference>
<name>A0A6J5GJN8_9BURK</name>
<proteinExistence type="predicted"/>
<dbReference type="Gene3D" id="3.40.50.1820">
    <property type="entry name" value="alpha/beta hydrolase"/>
    <property type="match status" value="1"/>
</dbReference>
<dbReference type="InterPro" id="IPR000073">
    <property type="entry name" value="AB_hydrolase_1"/>
</dbReference>
<feature type="domain" description="AB hydrolase-1" evidence="1">
    <location>
        <begin position="50"/>
        <end position="286"/>
    </location>
</feature>
<keyword evidence="2" id="KW-0378">Hydrolase</keyword>